<accession>A0A7N1A859</accession>
<organism evidence="2 3">
    <name type="scientific">Kalanchoe fedtschenkoi</name>
    <name type="common">Lavender scallops</name>
    <name type="synonym">South American air plant</name>
    <dbReference type="NCBI Taxonomy" id="63787"/>
    <lineage>
        <taxon>Eukaryota</taxon>
        <taxon>Viridiplantae</taxon>
        <taxon>Streptophyta</taxon>
        <taxon>Embryophyta</taxon>
        <taxon>Tracheophyta</taxon>
        <taxon>Spermatophyta</taxon>
        <taxon>Magnoliopsida</taxon>
        <taxon>eudicotyledons</taxon>
        <taxon>Gunneridae</taxon>
        <taxon>Pentapetalae</taxon>
        <taxon>Saxifragales</taxon>
        <taxon>Crassulaceae</taxon>
        <taxon>Kalanchoe</taxon>
    </lineage>
</organism>
<dbReference type="EnsemblPlants" id="Kaladp0325s0001.1.v1.1">
    <property type="protein sequence ID" value="Kaladp0325s0001.1.v1.1"/>
    <property type="gene ID" value="Kaladp0325s0001.v1.1"/>
</dbReference>
<dbReference type="AlphaFoldDB" id="A0A7N1A859"/>
<protein>
    <submittedName>
        <fullName evidence="2">Uncharacterized protein</fullName>
    </submittedName>
</protein>
<keyword evidence="3" id="KW-1185">Reference proteome</keyword>
<sequence length="137" mass="15517">MLFTNPINKFIIPHYLNPEKYTVHKNIHYPINMFTIPTIVIRTGSDWPVRPVGPGTKPEGSTHAALKIYEPTPRNRSRRNRSSLSLPLDLKLKGDGDGRQAALEDVFSDGRGSHVRQLRQIRSQSRVSASLHLPQKD</sequence>
<evidence type="ECO:0000313" key="3">
    <source>
        <dbReference type="Proteomes" id="UP000594263"/>
    </source>
</evidence>
<evidence type="ECO:0000256" key="1">
    <source>
        <dbReference type="SAM" id="MobiDB-lite"/>
    </source>
</evidence>
<evidence type="ECO:0000313" key="2">
    <source>
        <dbReference type="EnsemblPlants" id="Kaladp0325s0001.1.v1.1"/>
    </source>
</evidence>
<proteinExistence type="predicted"/>
<name>A0A7N1A859_KALFE</name>
<feature type="region of interest" description="Disordered" evidence="1">
    <location>
        <begin position="50"/>
        <end position="137"/>
    </location>
</feature>
<reference evidence="2" key="1">
    <citation type="submission" date="2021-01" db="UniProtKB">
        <authorList>
            <consortium name="EnsemblPlants"/>
        </authorList>
    </citation>
    <scope>IDENTIFICATION</scope>
</reference>
<dbReference type="Gramene" id="Kaladp0325s0001.1.v1.1">
    <property type="protein sequence ID" value="Kaladp0325s0001.1.v1.1"/>
    <property type="gene ID" value="Kaladp0325s0001.v1.1"/>
</dbReference>
<dbReference type="Proteomes" id="UP000594263">
    <property type="component" value="Unplaced"/>
</dbReference>